<accession>A0A6G1D8M5</accession>
<sequence>MEGRLDVASPSSPSQGCWSHNSQRAHARGIESATQMGQKKRLESKYEHGAEIGQGMFGSVQISHTKVGGDWARS</sequence>
<evidence type="ECO:0000256" key="1">
    <source>
        <dbReference type="SAM" id="MobiDB-lite"/>
    </source>
</evidence>
<evidence type="ECO:0000313" key="3">
    <source>
        <dbReference type="Proteomes" id="UP000479710"/>
    </source>
</evidence>
<comment type="caution">
    <text evidence="2">The sequence shown here is derived from an EMBL/GenBank/DDBJ whole genome shotgun (WGS) entry which is preliminary data.</text>
</comment>
<keyword evidence="3" id="KW-1185">Reference proteome</keyword>
<proteinExistence type="predicted"/>
<feature type="region of interest" description="Disordered" evidence="1">
    <location>
        <begin position="1"/>
        <end position="37"/>
    </location>
</feature>
<name>A0A6G1D8M5_9ORYZ</name>
<feature type="compositionally biased region" description="Polar residues" evidence="1">
    <location>
        <begin position="9"/>
        <end position="24"/>
    </location>
</feature>
<dbReference type="EMBL" id="SPHZ02000007">
    <property type="protein sequence ID" value="KAF0908767.1"/>
    <property type="molecule type" value="Genomic_DNA"/>
</dbReference>
<gene>
    <name evidence="2" type="ORF">E2562_028584</name>
</gene>
<dbReference type="Proteomes" id="UP000479710">
    <property type="component" value="Unassembled WGS sequence"/>
</dbReference>
<protein>
    <submittedName>
        <fullName evidence="2">Uncharacterized protein</fullName>
    </submittedName>
</protein>
<evidence type="ECO:0000313" key="2">
    <source>
        <dbReference type="EMBL" id="KAF0908767.1"/>
    </source>
</evidence>
<dbReference type="AlphaFoldDB" id="A0A6G1D8M5"/>
<organism evidence="2 3">
    <name type="scientific">Oryza meyeriana var. granulata</name>
    <dbReference type="NCBI Taxonomy" id="110450"/>
    <lineage>
        <taxon>Eukaryota</taxon>
        <taxon>Viridiplantae</taxon>
        <taxon>Streptophyta</taxon>
        <taxon>Embryophyta</taxon>
        <taxon>Tracheophyta</taxon>
        <taxon>Spermatophyta</taxon>
        <taxon>Magnoliopsida</taxon>
        <taxon>Liliopsida</taxon>
        <taxon>Poales</taxon>
        <taxon>Poaceae</taxon>
        <taxon>BOP clade</taxon>
        <taxon>Oryzoideae</taxon>
        <taxon>Oryzeae</taxon>
        <taxon>Oryzinae</taxon>
        <taxon>Oryza</taxon>
        <taxon>Oryza meyeriana</taxon>
    </lineage>
</organism>
<reference evidence="2 3" key="1">
    <citation type="submission" date="2019-11" db="EMBL/GenBank/DDBJ databases">
        <title>Whole genome sequence of Oryza granulata.</title>
        <authorList>
            <person name="Li W."/>
        </authorList>
    </citation>
    <scope>NUCLEOTIDE SEQUENCE [LARGE SCALE GENOMIC DNA]</scope>
    <source>
        <strain evidence="3">cv. Menghai</strain>
        <tissue evidence="2">Leaf</tissue>
    </source>
</reference>